<protein>
    <submittedName>
        <fullName evidence="1">Uncharacterized protein</fullName>
    </submittedName>
</protein>
<proteinExistence type="predicted"/>
<accession>A0A022PI26</accession>
<sequence length="42" mass="4800">MSENVYLPWMIIDGVSIPEEFGGYAILQDTELRNEKNLGRNS</sequence>
<evidence type="ECO:0000313" key="2">
    <source>
        <dbReference type="Proteomes" id="UP000023464"/>
    </source>
</evidence>
<dbReference type="Proteomes" id="UP000023464">
    <property type="component" value="Unassembled WGS sequence"/>
</dbReference>
<name>A0A022PI26_9GAMM</name>
<gene>
    <name evidence="1" type="ORF">BA1DRAFT_01663</name>
</gene>
<comment type="caution">
    <text evidence="1">The sequence shown here is derived from an EMBL/GenBank/DDBJ whole genome shotgun (WGS) entry which is preliminary data.</text>
</comment>
<dbReference type="EMBL" id="JFGV01000019">
    <property type="protein sequence ID" value="EYU15802.1"/>
    <property type="molecule type" value="Genomic_DNA"/>
</dbReference>
<keyword evidence="2" id="KW-1185">Reference proteome</keyword>
<dbReference type="PATRIC" id="fig|1393736.3.peg.1677"/>
<organism evidence="1 2">
    <name type="scientific">Photorhabdus aegyptia</name>
    <dbReference type="NCBI Taxonomy" id="2805098"/>
    <lineage>
        <taxon>Bacteria</taxon>
        <taxon>Pseudomonadati</taxon>
        <taxon>Pseudomonadota</taxon>
        <taxon>Gammaproteobacteria</taxon>
        <taxon>Enterobacterales</taxon>
        <taxon>Morganellaceae</taxon>
        <taxon>Photorhabdus</taxon>
    </lineage>
</organism>
<dbReference type="AlphaFoldDB" id="A0A022PI26"/>
<evidence type="ECO:0000313" key="1">
    <source>
        <dbReference type="EMBL" id="EYU15802.1"/>
    </source>
</evidence>
<reference evidence="1 2" key="1">
    <citation type="submission" date="2014-03" db="EMBL/GenBank/DDBJ databases">
        <title>Draft Genome of Photorhabdus luminescens BA1, an Egyptian Isolate.</title>
        <authorList>
            <person name="Ghazal S."/>
            <person name="Hurst S.G.IV."/>
            <person name="Morris K."/>
            <person name="Thomas K."/>
            <person name="Tisa L.S."/>
        </authorList>
    </citation>
    <scope>NUCLEOTIDE SEQUENCE [LARGE SCALE GENOMIC DNA]</scope>
    <source>
        <strain evidence="1 2">BA1</strain>
    </source>
</reference>
<dbReference type="RefSeq" id="WP_268747231.1">
    <property type="nucleotide sequence ID" value="NZ_CAWLTM010000096.1"/>
</dbReference>